<reference evidence="1" key="2">
    <citation type="submission" date="2023-10" db="EMBL/GenBank/DDBJ databases">
        <authorList>
            <person name="Choi B."/>
        </authorList>
    </citation>
    <scope>NUCLEOTIDE SEQUENCE</scope>
    <source>
        <strain evidence="1">UMB0763</strain>
    </source>
</reference>
<evidence type="ECO:0000313" key="1">
    <source>
        <dbReference type="EMBL" id="WOT02573.1"/>
    </source>
</evidence>
<organism evidence="1 2">
    <name type="scientific">Corynebacterium pyruviciproducens</name>
    <dbReference type="NCBI Taxonomy" id="598660"/>
    <lineage>
        <taxon>Bacteria</taxon>
        <taxon>Bacillati</taxon>
        <taxon>Actinomycetota</taxon>
        <taxon>Actinomycetes</taxon>
        <taxon>Mycobacteriales</taxon>
        <taxon>Corynebacteriaceae</taxon>
        <taxon>Corynebacterium</taxon>
    </lineage>
</organism>
<dbReference type="EMBL" id="CP136958">
    <property type="protein sequence ID" value="WOT02573.1"/>
    <property type="molecule type" value="Genomic_DNA"/>
</dbReference>
<proteinExistence type="predicted"/>
<name>A0AAF0YWN2_9CORY</name>
<dbReference type="AlphaFoldDB" id="A0AAF0YWN2"/>
<accession>A0AAF0YWN2</accession>
<dbReference type="RefSeq" id="WP_101679355.1">
    <property type="nucleotide sequence ID" value="NZ_CP136958.1"/>
</dbReference>
<dbReference type="KEGG" id="cpyr:CYJ47_02025"/>
<evidence type="ECO:0000313" key="2">
    <source>
        <dbReference type="Proteomes" id="UP000234560"/>
    </source>
</evidence>
<reference evidence="1" key="1">
    <citation type="submission" date="2017-12" db="EMBL/GenBank/DDBJ databases">
        <authorList>
            <person name="Thomas-White K."/>
            <person name="Wolfe A.J."/>
        </authorList>
    </citation>
    <scope>NUCLEOTIDE SEQUENCE</scope>
    <source>
        <strain evidence="1">UMB0763</strain>
    </source>
</reference>
<dbReference type="Proteomes" id="UP000234560">
    <property type="component" value="Chromosome"/>
</dbReference>
<gene>
    <name evidence="1" type="ORF">CYJ47_02025</name>
</gene>
<protein>
    <submittedName>
        <fullName evidence="1">Uncharacterized protein</fullName>
    </submittedName>
</protein>
<sequence length="236" mass="24530">MLVGVRDVHGVTHDVSPAGPSPVTLASGGVDGLVTKPEVVSSTSGFVPGRLVHGLTTPPVEGQLRLLVDANPGYRAVAAWFSFRKLAEIIVGDWSLPVRLGGPVPPPEVAPDGEPLVEMTVSLVGDGGVWLSPAHTGDTIENTGDVPVWPTITWSGTAAVTWPSGMVTTLPTVTRESVLDTSPESGLVVRTGGVVNVPASKSVEAFTEPVMPGATAHLGLTNCQASWRIGRWSPWL</sequence>